<sequence length="176" mass="18785">MSIRLRGASARQSPAFRTGSAADTAECVALWVRACATRDGAAVAGVAERARPKFDHAESWIVAEETGAGIRGFVLATTPKRGLPTDPPDAAVVSLLAVAPDAQGRGLGRALLVSVAEELKHHGHKHAVLHVLTDNHPAVDLYRHEGWRPLGEPFQHSLLKRPAQTYALDLDSRAKG</sequence>
<dbReference type="Pfam" id="PF00583">
    <property type="entry name" value="Acetyltransf_1"/>
    <property type="match status" value="1"/>
</dbReference>
<name>A0ABY2INU8_9MICO</name>
<proteinExistence type="predicted"/>
<evidence type="ECO:0000256" key="2">
    <source>
        <dbReference type="ARBA" id="ARBA00023315"/>
    </source>
</evidence>
<evidence type="ECO:0000256" key="1">
    <source>
        <dbReference type="ARBA" id="ARBA00022679"/>
    </source>
</evidence>
<gene>
    <name evidence="4" type="ORF">E3O46_12140</name>
</gene>
<dbReference type="CDD" id="cd04301">
    <property type="entry name" value="NAT_SF"/>
    <property type="match status" value="1"/>
</dbReference>
<dbReference type="InterPro" id="IPR000182">
    <property type="entry name" value="GNAT_dom"/>
</dbReference>
<dbReference type="PANTHER" id="PTHR43877">
    <property type="entry name" value="AMINOALKYLPHOSPHONATE N-ACETYLTRANSFERASE-RELATED-RELATED"/>
    <property type="match status" value="1"/>
</dbReference>
<dbReference type="InterPro" id="IPR050832">
    <property type="entry name" value="Bact_Acetyltransf"/>
</dbReference>
<keyword evidence="1" id="KW-0808">Transferase</keyword>
<organism evidence="4 5">
    <name type="scientific">Cryobacterium glucosi</name>
    <dbReference type="NCBI Taxonomy" id="1259175"/>
    <lineage>
        <taxon>Bacteria</taxon>
        <taxon>Bacillati</taxon>
        <taxon>Actinomycetota</taxon>
        <taxon>Actinomycetes</taxon>
        <taxon>Micrococcales</taxon>
        <taxon>Microbacteriaceae</taxon>
        <taxon>Cryobacterium</taxon>
    </lineage>
</organism>
<evidence type="ECO:0000313" key="5">
    <source>
        <dbReference type="Proteomes" id="UP000297604"/>
    </source>
</evidence>
<dbReference type="RefSeq" id="WP_134446281.1">
    <property type="nucleotide sequence ID" value="NZ_SOFS01000024.1"/>
</dbReference>
<keyword evidence="5" id="KW-1185">Reference proteome</keyword>
<protein>
    <submittedName>
        <fullName evidence="4">GNAT family N-acetyltransferase</fullName>
    </submittedName>
</protein>
<dbReference type="Gene3D" id="3.40.630.30">
    <property type="match status" value="1"/>
</dbReference>
<evidence type="ECO:0000313" key="4">
    <source>
        <dbReference type="EMBL" id="TFC19498.1"/>
    </source>
</evidence>
<dbReference type="EMBL" id="SOFS01000024">
    <property type="protein sequence ID" value="TFC19498.1"/>
    <property type="molecule type" value="Genomic_DNA"/>
</dbReference>
<evidence type="ECO:0000259" key="3">
    <source>
        <dbReference type="PROSITE" id="PS51186"/>
    </source>
</evidence>
<reference evidence="4 5" key="1">
    <citation type="submission" date="2019-03" db="EMBL/GenBank/DDBJ databases">
        <title>Genomics of glacier-inhabiting Cryobacterium strains.</title>
        <authorList>
            <person name="Liu Q."/>
            <person name="Xin Y.-H."/>
        </authorList>
    </citation>
    <scope>NUCLEOTIDE SEQUENCE [LARGE SCALE GENOMIC DNA]</scope>
    <source>
        <strain evidence="4 5">MDB1-5</strain>
    </source>
</reference>
<dbReference type="SUPFAM" id="SSF55729">
    <property type="entry name" value="Acyl-CoA N-acyltransferases (Nat)"/>
    <property type="match status" value="1"/>
</dbReference>
<dbReference type="Proteomes" id="UP000297604">
    <property type="component" value="Unassembled WGS sequence"/>
</dbReference>
<feature type="domain" description="N-acetyltransferase" evidence="3">
    <location>
        <begin position="14"/>
        <end position="171"/>
    </location>
</feature>
<keyword evidence="2" id="KW-0012">Acyltransferase</keyword>
<accession>A0ABY2INU8</accession>
<dbReference type="PROSITE" id="PS51186">
    <property type="entry name" value="GNAT"/>
    <property type="match status" value="1"/>
</dbReference>
<comment type="caution">
    <text evidence="4">The sequence shown here is derived from an EMBL/GenBank/DDBJ whole genome shotgun (WGS) entry which is preliminary data.</text>
</comment>
<dbReference type="InterPro" id="IPR016181">
    <property type="entry name" value="Acyl_CoA_acyltransferase"/>
</dbReference>